<dbReference type="PANTHER" id="PTHR37938:SF1">
    <property type="entry name" value="BLL0215 PROTEIN"/>
    <property type="match status" value="1"/>
</dbReference>
<dbReference type="Pfam" id="PF03703">
    <property type="entry name" value="bPH_2"/>
    <property type="match status" value="1"/>
</dbReference>
<organism evidence="3 4">
    <name type="scientific">candidate division WS5 bacterium</name>
    <dbReference type="NCBI Taxonomy" id="2093353"/>
    <lineage>
        <taxon>Bacteria</taxon>
        <taxon>candidate division WS5</taxon>
    </lineage>
</organism>
<evidence type="ECO:0000259" key="2">
    <source>
        <dbReference type="Pfam" id="PF03703"/>
    </source>
</evidence>
<dbReference type="PANTHER" id="PTHR37938">
    <property type="entry name" value="BLL0215 PROTEIN"/>
    <property type="match status" value="1"/>
</dbReference>
<keyword evidence="1" id="KW-0812">Transmembrane</keyword>
<feature type="domain" description="YdbS-like PH" evidence="2">
    <location>
        <begin position="78"/>
        <end position="157"/>
    </location>
</feature>
<reference evidence="3 4" key="1">
    <citation type="journal article" date="2017" name="ISME J.">
        <title>Energy and carbon metabolisms in a deep terrestrial subsurface fluid microbial community.</title>
        <authorList>
            <person name="Momper L."/>
            <person name="Jungbluth S.P."/>
            <person name="Lee M.D."/>
            <person name="Amend J.P."/>
        </authorList>
    </citation>
    <scope>NUCLEOTIDE SEQUENCE [LARGE SCALE GENOMIC DNA]</scope>
    <source>
        <strain evidence="3">SURF_29</strain>
    </source>
</reference>
<accession>A0A419DCG2</accession>
<protein>
    <recommendedName>
        <fullName evidence="2">YdbS-like PH domain-containing protein</fullName>
    </recommendedName>
</protein>
<gene>
    <name evidence="3" type="ORF">C4544_04430</name>
</gene>
<feature type="transmembrane region" description="Helical" evidence="1">
    <location>
        <begin position="58"/>
        <end position="78"/>
    </location>
</feature>
<proteinExistence type="predicted"/>
<evidence type="ECO:0000256" key="1">
    <source>
        <dbReference type="SAM" id="Phobius"/>
    </source>
</evidence>
<comment type="caution">
    <text evidence="3">The sequence shown here is derived from an EMBL/GenBank/DDBJ whole genome shotgun (WGS) entry which is preliminary data.</text>
</comment>
<sequence>MSEEIPGQKKKEKHIKTFRRNLLVLYRKFLKFLIFLTLSIFVMTYISQLEILSPVANYINIGALLGMVFSLSYGFYVWMTWHYDVYILTSERVIEAHQKGLFNREVKEIDLEKVQDVTYSVSGFLATLAEIGSVKIKSASGMEIEMKDVSKPSIVREVIMRLIEKKEKGKKNLSADDIAEALARKLEVK</sequence>
<name>A0A419DCG2_9BACT</name>
<feature type="transmembrane region" description="Helical" evidence="1">
    <location>
        <begin position="29"/>
        <end position="46"/>
    </location>
</feature>
<keyword evidence="1" id="KW-0472">Membrane</keyword>
<evidence type="ECO:0000313" key="4">
    <source>
        <dbReference type="Proteomes" id="UP000285655"/>
    </source>
</evidence>
<evidence type="ECO:0000313" key="3">
    <source>
        <dbReference type="EMBL" id="RJO60757.1"/>
    </source>
</evidence>
<dbReference type="AlphaFoldDB" id="A0A419DCG2"/>
<dbReference type="InterPro" id="IPR005182">
    <property type="entry name" value="YdbS-like_PH"/>
</dbReference>
<dbReference type="EMBL" id="QZJW01000039">
    <property type="protein sequence ID" value="RJO60757.1"/>
    <property type="molecule type" value="Genomic_DNA"/>
</dbReference>
<keyword evidence="1" id="KW-1133">Transmembrane helix</keyword>
<dbReference type="Proteomes" id="UP000285655">
    <property type="component" value="Unassembled WGS sequence"/>
</dbReference>